<sequence length="41" mass="4878">MCNIKSDEELSKQWRLLFLYIGDYGFYIYLLKFVAICPVAL</sequence>
<reference evidence="2 3" key="1">
    <citation type="journal article" date="2007" name="PLoS ONE">
        <title>Analysis of the neurotoxin complex genes in Clostridium botulinum A1-A4 and B1 strains: BoNT/A3, /Ba4 and /B1 clusters are located within plasmids.</title>
        <authorList>
            <person name="Smith T.J."/>
            <person name="Hill K.K."/>
            <person name="Foley B.T."/>
            <person name="Detter J.C."/>
            <person name="Munk A.C."/>
            <person name="Bruce D.C."/>
            <person name="Doggett N.A."/>
            <person name="Smith L.A."/>
            <person name="Marks J.D."/>
            <person name="Xie G."/>
            <person name="Brettin T.S."/>
        </authorList>
    </citation>
    <scope>NUCLEOTIDE SEQUENCE [LARGE SCALE GENOMIC DNA]</scope>
    <source>
        <strain evidence="3">Okra / Type B1</strain>
    </source>
</reference>
<dbReference type="EMBL" id="CP000939">
    <property type="protein sequence ID" value="ACA45936.1"/>
    <property type="molecule type" value="Genomic_DNA"/>
</dbReference>
<proteinExistence type="predicted"/>
<organism evidence="2 3">
    <name type="scientific">Clostridium botulinum (strain Okra / Type B1)</name>
    <dbReference type="NCBI Taxonomy" id="498213"/>
    <lineage>
        <taxon>Bacteria</taxon>
        <taxon>Bacillati</taxon>
        <taxon>Bacillota</taxon>
        <taxon>Clostridia</taxon>
        <taxon>Eubacteriales</taxon>
        <taxon>Clostridiaceae</taxon>
        <taxon>Clostridium</taxon>
    </lineage>
</organism>
<evidence type="ECO:0000256" key="1">
    <source>
        <dbReference type="SAM" id="Phobius"/>
    </source>
</evidence>
<evidence type="ECO:0000313" key="2">
    <source>
        <dbReference type="EMBL" id="ACA45936.1"/>
    </source>
</evidence>
<keyword evidence="1" id="KW-0472">Membrane</keyword>
<gene>
    <name evidence="2" type="ordered locus">CLD_0031</name>
</gene>
<accession>B1IER5</accession>
<keyword evidence="1" id="KW-0812">Transmembrane</keyword>
<dbReference type="KEGG" id="cbb:CLD_0031"/>
<feature type="transmembrane region" description="Helical" evidence="1">
    <location>
        <begin position="17"/>
        <end position="40"/>
    </location>
</feature>
<protein>
    <submittedName>
        <fullName evidence="2">Uncharacterized protein</fullName>
    </submittedName>
</protein>
<evidence type="ECO:0000313" key="3">
    <source>
        <dbReference type="Proteomes" id="UP000008541"/>
    </source>
</evidence>
<dbReference type="Proteomes" id="UP000008541">
    <property type="component" value="Chromosome"/>
</dbReference>
<name>B1IER5_CLOBK</name>
<dbReference type="HOGENOM" id="CLU_3267869_0_0_9"/>
<dbReference type="AlphaFoldDB" id="B1IER5"/>
<keyword evidence="1" id="KW-1133">Transmembrane helix</keyword>